<dbReference type="Proteomes" id="UP000054988">
    <property type="component" value="Unassembled WGS sequence"/>
</dbReference>
<reference evidence="1 2" key="1">
    <citation type="submission" date="2015-12" db="EMBL/GenBank/DDBJ databases">
        <title>Draft genome sequence of Moniliophthora roreri, the causal agent of frosty pod rot of cacao.</title>
        <authorList>
            <person name="Aime M.C."/>
            <person name="Diaz-Valderrama J.R."/>
            <person name="Kijpornyongpan T."/>
            <person name="Phillips-Mora W."/>
        </authorList>
    </citation>
    <scope>NUCLEOTIDE SEQUENCE [LARGE SCALE GENOMIC DNA]</scope>
    <source>
        <strain evidence="1 2">MCA 2952</strain>
    </source>
</reference>
<name>A0A0W0GDP8_MONRR</name>
<proteinExistence type="predicted"/>
<accession>A0A0W0GDP8</accession>
<sequence>MSSSITSWIASSADKFKSTFFKAFSYFNKRGTIYSFHIVDNEESVLLFKVGRISWPLEERKTEWDQQCLSKPHIWSPLVPTQNVISDGPEGGHQSIRFDFR</sequence>
<comment type="caution">
    <text evidence="1">The sequence shown here is derived from an EMBL/GenBank/DDBJ whole genome shotgun (WGS) entry which is preliminary data.</text>
</comment>
<gene>
    <name evidence="1" type="ORF">WG66_781</name>
</gene>
<dbReference type="EMBL" id="LATX01000293">
    <property type="protein sequence ID" value="KTB46642.1"/>
    <property type="molecule type" value="Genomic_DNA"/>
</dbReference>
<evidence type="ECO:0000313" key="2">
    <source>
        <dbReference type="Proteomes" id="UP000054988"/>
    </source>
</evidence>
<protein>
    <submittedName>
        <fullName evidence="1">Uncharacterized protein</fullName>
    </submittedName>
</protein>
<evidence type="ECO:0000313" key="1">
    <source>
        <dbReference type="EMBL" id="KTB46642.1"/>
    </source>
</evidence>
<organism evidence="1 2">
    <name type="scientific">Moniliophthora roreri</name>
    <name type="common">Frosty pod rot fungus</name>
    <name type="synonym">Monilia roreri</name>
    <dbReference type="NCBI Taxonomy" id="221103"/>
    <lineage>
        <taxon>Eukaryota</taxon>
        <taxon>Fungi</taxon>
        <taxon>Dikarya</taxon>
        <taxon>Basidiomycota</taxon>
        <taxon>Agaricomycotina</taxon>
        <taxon>Agaricomycetes</taxon>
        <taxon>Agaricomycetidae</taxon>
        <taxon>Agaricales</taxon>
        <taxon>Marasmiineae</taxon>
        <taxon>Marasmiaceae</taxon>
        <taxon>Moniliophthora</taxon>
    </lineage>
</organism>
<dbReference type="AlphaFoldDB" id="A0A0W0GDP8"/>